<reference evidence="1 2" key="1">
    <citation type="submission" date="2018-01" db="EMBL/GenBank/DDBJ databases">
        <title>Whole genome sequencing of Histamine producing bacteria.</title>
        <authorList>
            <person name="Butler K."/>
        </authorList>
    </citation>
    <scope>NUCLEOTIDE SEQUENCE [LARGE SCALE GENOMIC DNA]</scope>
    <source>
        <strain evidence="1 2">A2-1</strain>
    </source>
</reference>
<name>A0A855SKU8_PHOAN</name>
<dbReference type="EMBL" id="PYOY01000001">
    <property type="protein sequence ID" value="PSX09859.1"/>
    <property type="molecule type" value="Genomic_DNA"/>
</dbReference>
<evidence type="ECO:0000313" key="1">
    <source>
        <dbReference type="EMBL" id="PSX09859.1"/>
    </source>
</evidence>
<dbReference type="AlphaFoldDB" id="A0A855SKU8"/>
<organism evidence="1 2">
    <name type="scientific">Photobacterium angustum</name>
    <dbReference type="NCBI Taxonomy" id="661"/>
    <lineage>
        <taxon>Bacteria</taxon>
        <taxon>Pseudomonadati</taxon>
        <taxon>Pseudomonadota</taxon>
        <taxon>Gammaproteobacteria</taxon>
        <taxon>Vibrionales</taxon>
        <taxon>Vibrionaceae</taxon>
        <taxon>Photobacterium</taxon>
    </lineage>
</organism>
<dbReference type="RefSeq" id="WP_045082883.1">
    <property type="nucleotide sequence ID" value="NZ_JZSX01000002.1"/>
</dbReference>
<dbReference type="Proteomes" id="UP000241440">
    <property type="component" value="Unassembled WGS sequence"/>
</dbReference>
<protein>
    <submittedName>
        <fullName evidence="1">Uncharacterized protein</fullName>
    </submittedName>
</protein>
<dbReference type="GeneID" id="61227859"/>
<gene>
    <name evidence="1" type="ORF">C0W41_03440</name>
</gene>
<evidence type="ECO:0000313" key="2">
    <source>
        <dbReference type="Proteomes" id="UP000241440"/>
    </source>
</evidence>
<accession>A0A855SKU8</accession>
<sequence length="128" mass="14398">MAIDILTSKWAWGAICSAALITGGYRVYLTHFGPAAIQAIEDKTAIDDFGHCLTARTTPSSMKSCDDFYLIYLPKKTDPKYKKKIIETPKLDSKQIISTYDDITLLRQEYGLEDYPKLKVLSNGQLVE</sequence>
<comment type="caution">
    <text evidence="1">The sequence shown here is derived from an EMBL/GenBank/DDBJ whole genome shotgun (WGS) entry which is preliminary data.</text>
</comment>
<proteinExistence type="predicted"/>